<dbReference type="PANTHER" id="PTHR11328:SF24">
    <property type="entry name" value="MAJOR FACILITATOR SUPERFAMILY (MFS) PROFILE DOMAIN-CONTAINING PROTEIN"/>
    <property type="match status" value="1"/>
</dbReference>
<keyword evidence="2" id="KW-0472">Membrane</keyword>
<accession>A0ABZ0RLL2</accession>
<proteinExistence type="inferred from homology"/>
<feature type="transmembrane region" description="Helical" evidence="2">
    <location>
        <begin position="148"/>
        <end position="168"/>
    </location>
</feature>
<keyword evidence="4" id="KW-1185">Reference proteome</keyword>
<dbReference type="PANTHER" id="PTHR11328">
    <property type="entry name" value="MAJOR FACILITATOR SUPERFAMILY DOMAIN-CONTAINING PROTEIN"/>
    <property type="match status" value="1"/>
</dbReference>
<organism evidence="3 4">
    <name type="scientific">Coraliomargarita algicola</name>
    <dbReference type="NCBI Taxonomy" id="3092156"/>
    <lineage>
        <taxon>Bacteria</taxon>
        <taxon>Pseudomonadati</taxon>
        <taxon>Verrucomicrobiota</taxon>
        <taxon>Opitutia</taxon>
        <taxon>Puniceicoccales</taxon>
        <taxon>Coraliomargaritaceae</taxon>
        <taxon>Coraliomargarita</taxon>
    </lineage>
</organism>
<dbReference type="RefSeq" id="WP_319833957.1">
    <property type="nucleotide sequence ID" value="NZ_CP138858.1"/>
</dbReference>
<evidence type="ECO:0000256" key="1">
    <source>
        <dbReference type="ARBA" id="ARBA00009617"/>
    </source>
</evidence>
<feature type="transmembrane region" description="Helical" evidence="2">
    <location>
        <begin position="238"/>
        <end position="257"/>
    </location>
</feature>
<evidence type="ECO:0000256" key="2">
    <source>
        <dbReference type="SAM" id="Phobius"/>
    </source>
</evidence>
<feature type="transmembrane region" description="Helical" evidence="2">
    <location>
        <begin position="6"/>
        <end position="23"/>
    </location>
</feature>
<comment type="similarity">
    <text evidence="1">Belongs to the sodium:galactoside symporter (TC 2.A.2) family.</text>
</comment>
<dbReference type="SUPFAM" id="SSF103473">
    <property type="entry name" value="MFS general substrate transporter"/>
    <property type="match status" value="1"/>
</dbReference>
<dbReference type="Pfam" id="PF13347">
    <property type="entry name" value="MFS_2"/>
    <property type="match status" value="1"/>
</dbReference>
<keyword evidence="2" id="KW-1133">Transmembrane helix</keyword>
<dbReference type="Gene3D" id="1.20.1250.20">
    <property type="entry name" value="MFS general substrate transporter like domains"/>
    <property type="match status" value="1"/>
</dbReference>
<evidence type="ECO:0000313" key="4">
    <source>
        <dbReference type="Proteomes" id="UP001324993"/>
    </source>
</evidence>
<name>A0ABZ0RLL2_9BACT</name>
<dbReference type="InterPro" id="IPR039672">
    <property type="entry name" value="MFS_2"/>
</dbReference>
<feature type="transmembrane region" description="Helical" evidence="2">
    <location>
        <begin position="189"/>
        <end position="218"/>
    </location>
</feature>
<dbReference type="EMBL" id="CP138858">
    <property type="protein sequence ID" value="WPJ97106.1"/>
    <property type="molecule type" value="Genomic_DNA"/>
</dbReference>
<dbReference type="InterPro" id="IPR036259">
    <property type="entry name" value="MFS_trans_sf"/>
</dbReference>
<sequence>MRYISIGIGIVSILLGVLPGIFVKERYYTKTQNQEKQNLIAGLKQTLKTRPFLILVSIVFTKSLGFGLVGSLGFYVNAYYVCGGDLKQAGIINGVKASLLILPNLLSVPLCTWLSSHYGKRFVLYFIGISGILGYLSVYIFYTPANPWLQIIPTLLIAPLSSGIWLIAPAMQADIADYDELRTGKRREGSFSAVFSWVLKVSATITTGLGGFVLVLTGFDILHGADQPEHVLDNLVNYYVWIPVTFSIINLGCIHFYDLTRERMEEIRAELEAIRGTR</sequence>
<keyword evidence="2" id="KW-0812">Transmembrane</keyword>
<reference evidence="3 4" key="1">
    <citation type="submission" date="2023-11" db="EMBL/GenBank/DDBJ databases">
        <title>Coraliomargarita sp. nov., isolated from marine algae.</title>
        <authorList>
            <person name="Lee J.K."/>
            <person name="Baek J.H."/>
            <person name="Kim J.M."/>
            <person name="Choi D.G."/>
            <person name="Jeon C.O."/>
        </authorList>
    </citation>
    <scope>NUCLEOTIDE SEQUENCE [LARGE SCALE GENOMIC DNA]</scope>
    <source>
        <strain evidence="3 4">J2-16</strain>
    </source>
</reference>
<protein>
    <submittedName>
        <fullName evidence="3">MFS transporter</fullName>
    </submittedName>
</protein>
<feature type="transmembrane region" description="Helical" evidence="2">
    <location>
        <begin position="52"/>
        <end position="75"/>
    </location>
</feature>
<feature type="transmembrane region" description="Helical" evidence="2">
    <location>
        <begin position="122"/>
        <end position="142"/>
    </location>
</feature>
<evidence type="ECO:0000313" key="3">
    <source>
        <dbReference type="EMBL" id="WPJ97106.1"/>
    </source>
</evidence>
<dbReference type="Proteomes" id="UP001324993">
    <property type="component" value="Chromosome"/>
</dbReference>
<gene>
    <name evidence="3" type="ORF">SH580_05220</name>
</gene>
<feature type="transmembrane region" description="Helical" evidence="2">
    <location>
        <begin position="95"/>
        <end position="115"/>
    </location>
</feature>